<dbReference type="AlphaFoldDB" id="A0A0G0K625"/>
<keyword evidence="1" id="KW-0175">Coiled coil</keyword>
<proteinExistence type="predicted"/>
<evidence type="ECO:0000313" key="4">
    <source>
        <dbReference type="Proteomes" id="UP000034498"/>
    </source>
</evidence>
<feature type="coiled-coil region" evidence="1">
    <location>
        <begin position="52"/>
        <end position="148"/>
    </location>
</feature>
<gene>
    <name evidence="3" type="ORF">US94_C0009G0013</name>
</gene>
<reference evidence="3 4" key="1">
    <citation type="journal article" date="2015" name="Nature">
        <title>rRNA introns, odd ribosomes, and small enigmatic genomes across a large radiation of phyla.</title>
        <authorList>
            <person name="Brown C.T."/>
            <person name="Hug L.A."/>
            <person name="Thomas B.C."/>
            <person name="Sharon I."/>
            <person name="Castelle C.J."/>
            <person name="Singh A."/>
            <person name="Wilkins M.J."/>
            <person name="Williams K.H."/>
            <person name="Banfield J.F."/>
        </authorList>
    </citation>
    <scope>NUCLEOTIDE SEQUENCE [LARGE SCALE GENOMIC DNA]</scope>
</reference>
<accession>A0A0G0K625</accession>
<dbReference type="EMBL" id="LBUX01000009">
    <property type="protein sequence ID" value="KKQ74267.1"/>
    <property type="molecule type" value="Genomic_DNA"/>
</dbReference>
<evidence type="ECO:0000256" key="1">
    <source>
        <dbReference type="SAM" id="Coils"/>
    </source>
</evidence>
<organism evidence="3 4">
    <name type="scientific">Berkelbacteria bacterium GW2011_GWB1_38_5</name>
    <dbReference type="NCBI Taxonomy" id="1618336"/>
    <lineage>
        <taxon>Bacteria</taxon>
        <taxon>Candidatus Berkelbacteria</taxon>
    </lineage>
</organism>
<dbReference type="STRING" id="1618336.US94_C0009G0013"/>
<evidence type="ECO:0000256" key="2">
    <source>
        <dbReference type="SAM" id="MobiDB-lite"/>
    </source>
</evidence>
<feature type="compositionally biased region" description="Basic and acidic residues" evidence="2">
    <location>
        <begin position="376"/>
        <end position="393"/>
    </location>
</feature>
<protein>
    <recommendedName>
        <fullName evidence="5">DUF2130 domain-containing protein</fullName>
    </recommendedName>
</protein>
<evidence type="ECO:0000313" key="3">
    <source>
        <dbReference type="EMBL" id="KKQ74267.1"/>
    </source>
</evidence>
<sequence length="399" mass="46216">MNDIIKCPKCGHQIPVTDVLQHRLREQVSTEVEKRLDKEKEILIENFKKDFEAEKESQLKTLKNRLDIEAKKRQEAEEKELALIKQQVELEDRMKKQELIIARKVQEEKKQIEEKVRKESQEEYQYKLLEKNKQLEDTKKALGEAQRKAQQGSMQTQGEVVELSLEELLKKHFSHDIIEPVPKGISGADIVQKVFSKTGQEVGKICWESKQTKAWTEDWVQKLKDDGHNIKADLLVLVSEAQPKNIANFGIYKGIWITNFNSIVGLTTALRSQLVTVRGALSSQENKEEKKDILYNYLCSPAFSNKIESIVENFINMKTSLEQEKNAMMRIWAKRETQLNRLTENTAKMYGEIQGIAGNRLPEMEILALESAANSEEPRKKKITEKNNDRDSQDQFNLF</sequence>
<dbReference type="Pfam" id="PF09903">
    <property type="entry name" value="DUF2130"/>
    <property type="match status" value="1"/>
</dbReference>
<name>A0A0G0K625_9BACT</name>
<evidence type="ECO:0008006" key="5">
    <source>
        <dbReference type="Google" id="ProtNLM"/>
    </source>
</evidence>
<comment type="caution">
    <text evidence="3">The sequence shown here is derived from an EMBL/GenBank/DDBJ whole genome shotgun (WGS) entry which is preliminary data.</text>
</comment>
<dbReference type="InterPro" id="IPR019219">
    <property type="entry name" value="DUF2130"/>
</dbReference>
<dbReference type="Proteomes" id="UP000034498">
    <property type="component" value="Unassembled WGS sequence"/>
</dbReference>
<feature type="region of interest" description="Disordered" evidence="2">
    <location>
        <begin position="371"/>
        <end position="399"/>
    </location>
</feature>